<dbReference type="Gramene" id="TraesCS7D03G0756100.1">
    <property type="protein sequence ID" value="TraesCS7D03G0756100.1.CDS"/>
    <property type="gene ID" value="TraesCS7D03G0756100"/>
</dbReference>
<dbReference type="Pfam" id="PF01163">
    <property type="entry name" value="RIO1"/>
    <property type="match status" value="1"/>
</dbReference>
<keyword evidence="13" id="KW-0378">Hydrolase</keyword>
<evidence type="ECO:0000256" key="5">
    <source>
        <dbReference type="ARBA" id="ARBA00016038"/>
    </source>
</evidence>
<dbReference type="SUPFAM" id="SSF56112">
    <property type="entry name" value="Protein kinase-like (PK-like)"/>
    <property type="match status" value="1"/>
</dbReference>
<dbReference type="InterPro" id="IPR018934">
    <property type="entry name" value="RIO_dom"/>
</dbReference>
<accession>A0A3B6TT68</accession>
<evidence type="ECO:0000256" key="20">
    <source>
        <dbReference type="PIRSR" id="PIRSR038147-2"/>
    </source>
</evidence>
<evidence type="ECO:0000256" key="12">
    <source>
        <dbReference type="ARBA" id="ARBA00022777"/>
    </source>
</evidence>
<feature type="binding site" evidence="20">
    <location>
        <position position="250"/>
    </location>
    <ligand>
        <name>ATP</name>
        <dbReference type="ChEBI" id="CHEBI:30616"/>
    </ligand>
</feature>
<dbReference type="Gene3D" id="1.10.510.10">
    <property type="entry name" value="Transferase(Phosphotransferase) domain 1"/>
    <property type="match status" value="1"/>
</dbReference>
<comment type="similarity">
    <text evidence="3 18">Belongs to the protein kinase superfamily. RIO-type Ser/Thr kinase family.</text>
</comment>
<dbReference type="Gramene" id="TraesCLE_scaffold_046425_01G000100.1">
    <property type="protein sequence ID" value="TraesCLE_scaffold_046425_01G000100.1"/>
    <property type="gene ID" value="TraesCLE_scaffold_046425_01G000100"/>
</dbReference>
<feature type="region of interest" description="Disordered" evidence="22">
    <location>
        <begin position="1"/>
        <end position="26"/>
    </location>
</feature>
<dbReference type="CDD" id="cd05147">
    <property type="entry name" value="RIO1_euk"/>
    <property type="match status" value="1"/>
</dbReference>
<feature type="compositionally biased region" description="Basic and acidic residues" evidence="22">
    <location>
        <begin position="464"/>
        <end position="505"/>
    </location>
</feature>
<dbReference type="InterPro" id="IPR000687">
    <property type="entry name" value="RIO_kinase"/>
</dbReference>
<dbReference type="AlphaFoldDB" id="A0A3B6TT68"/>
<evidence type="ECO:0000256" key="3">
    <source>
        <dbReference type="ARBA" id="ARBA00009196"/>
    </source>
</evidence>
<dbReference type="InterPro" id="IPR011009">
    <property type="entry name" value="Kinase-like_dom_sf"/>
</dbReference>
<dbReference type="GO" id="GO:0005524">
    <property type="term" value="F:ATP binding"/>
    <property type="evidence" value="ECO:0007669"/>
    <property type="project" value="UniProtKB-KW"/>
</dbReference>
<feature type="active site" description="4-aspartylphosphate intermediate" evidence="19">
    <location>
        <position position="311"/>
    </location>
</feature>
<comment type="catalytic activity">
    <reaction evidence="17 18">
        <text>L-seryl-[protein] + ATP = O-phospho-L-seryl-[protein] + ADP + H(+)</text>
        <dbReference type="Rhea" id="RHEA:17989"/>
        <dbReference type="Rhea" id="RHEA-COMP:9863"/>
        <dbReference type="Rhea" id="RHEA-COMP:11604"/>
        <dbReference type="ChEBI" id="CHEBI:15378"/>
        <dbReference type="ChEBI" id="CHEBI:29999"/>
        <dbReference type="ChEBI" id="CHEBI:30616"/>
        <dbReference type="ChEBI" id="CHEBI:83421"/>
        <dbReference type="ChEBI" id="CHEBI:456216"/>
        <dbReference type="EC" id="2.7.11.1"/>
    </reaction>
</comment>
<dbReference type="PANTHER" id="PTHR45723">
    <property type="entry name" value="SERINE/THREONINE-PROTEIN KINASE RIO1"/>
    <property type="match status" value="1"/>
</dbReference>
<comment type="catalytic activity">
    <reaction evidence="16 18">
        <text>L-threonyl-[protein] + ATP = O-phospho-L-threonyl-[protein] + ADP + H(+)</text>
        <dbReference type="Rhea" id="RHEA:46608"/>
        <dbReference type="Rhea" id="RHEA-COMP:11060"/>
        <dbReference type="Rhea" id="RHEA-COMP:11605"/>
        <dbReference type="ChEBI" id="CHEBI:15378"/>
        <dbReference type="ChEBI" id="CHEBI:30013"/>
        <dbReference type="ChEBI" id="CHEBI:30616"/>
        <dbReference type="ChEBI" id="CHEBI:61977"/>
        <dbReference type="ChEBI" id="CHEBI:456216"/>
        <dbReference type="EC" id="2.7.11.1"/>
    </reaction>
</comment>
<evidence type="ECO:0000256" key="19">
    <source>
        <dbReference type="PIRSR" id="PIRSR038147-1"/>
    </source>
</evidence>
<reference evidence="24" key="1">
    <citation type="submission" date="2018-08" db="EMBL/GenBank/DDBJ databases">
        <authorList>
            <person name="Rossello M."/>
        </authorList>
    </citation>
    <scope>NUCLEOTIDE SEQUENCE [LARGE SCALE GENOMIC DNA]</scope>
    <source>
        <strain evidence="24">cv. Chinese Spring</strain>
    </source>
</reference>
<keyword evidence="8 18" id="KW-0723">Serine/threonine-protein kinase</keyword>
<evidence type="ECO:0000313" key="24">
    <source>
        <dbReference type="EnsemblPlants" id="TraesCS7D02G317700.1"/>
    </source>
</evidence>
<feature type="compositionally biased region" description="Acidic residues" evidence="22">
    <location>
        <begin position="7"/>
        <end position="26"/>
    </location>
</feature>
<comment type="cofactor">
    <cofactor evidence="1 21">
        <name>Mg(2+)</name>
        <dbReference type="ChEBI" id="CHEBI:18420"/>
    </cofactor>
</comment>
<dbReference type="PROSITE" id="PS01245">
    <property type="entry name" value="RIO1"/>
    <property type="match status" value="1"/>
</dbReference>
<evidence type="ECO:0000313" key="25">
    <source>
        <dbReference type="Proteomes" id="UP000019116"/>
    </source>
</evidence>
<feature type="domain" description="Protein kinase" evidence="23">
    <location>
        <begin position="138"/>
        <end position="520"/>
    </location>
</feature>
<evidence type="ECO:0000256" key="7">
    <source>
        <dbReference type="ARBA" id="ARBA00022517"/>
    </source>
</evidence>
<feature type="binding site" evidence="21">
    <location>
        <position position="311"/>
    </location>
    <ligand>
        <name>Mg(2+)</name>
        <dbReference type="ChEBI" id="CHEBI:18420"/>
    </ligand>
</feature>
<dbReference type="Gramene" id="TraesCS7D02G317700.1">
    <property type="protein sequence ID" value="TraesCS7D02G317700.1"/>
    <property type="gene ID" value="TraesCS7D02G317700"/>
</dbReference>
<dbReference type="EC" id="2.7.11.1" evidence="4 18"/>
<organism evidence="24">
    <name type="scientific">Triticum aestivum</name>
    <name type="common">Wheat</name>
    <dbReference type="NCBI Taxonomy" id="4565"/>
    <lineage>
        <taxon>Eukaryota</taxon>
        <taxon>Viridiplantae</taxon>
        <taxon>Streptophyta</taxon>
        <taxon>Embryophyta</taxon>
        <taxon>Tracheophyta</taxon>
        <taxon>Spermatophyta</taxon>
        <taxon>Magnoliopsida</taxon>
        <taxon>Liliopsida</taxon>
        <taxon>Poales</taxon>
        <taxon>Poaceae</taxon>
        <taxon>BOP clade</taxon>
        <taxon>Pooideae</taxon>
        <taxon>Triticodae</taxon>
        <taxon>Triticeae</taxon>
        <taxon>Triticinae</taxon>
        <taxon>Triticum</taxon>
    </lineage>
</organism>
<feature type="binding site" evidence="21">
    <location>
        <position position="299"/>
    </location>
    <ligand>
        <name>Mg(2+)</name>
        <dbReference type="ChEBI" id="CHEBI:18420"/>
    </ligand>
</feature>
<evidence type="ECO:0000256" key="8">
    <source>
        <dbReference type="ARBA" id="ARBA00022527"/>
    </source>
</evidence>
<feature type="active site" description="Proton acceptor" evidence="19">
    <location>
        <position position="294"/>
    </location>
</feature>
<keyword evidence="11 18" id="KW-0547">Nucleotide-binding</keyword>
<dbReference type="GO" id="GO:0046872">
    <property type="term" value="F:metal ion binding"/>
    <property type="evidence" value="ECO:0007669"/>
    <property type="project" value="UniProtKB-KW"/>
</dbReference>
<keyword evidence="9 18" id="KW-0808">Transferase</keyword>
<name>A0A3B6TT68_WHEAT</name>
<proteinExistence type="inferred from homology"/>
<dbReference type="SMART" id="SM00090">
    <property type="entry name" value="RIO"/>
    <property type="match status" value="1"/>
</dbReference>
<evidence type="ECO:0000256" key="4">
    <source>
        <dbReference type="ARBA" id="ARBA00012513"/>
    </source>
</evidence>
<feature type="region of interest" description="Disordered" evidence="22">
    <location>
        <begin position="438"/>
        <end position="520"/>
    </location>
</feature>
<sequence>MVHVELDLADEWSESDVSEDVSDSEVGDGLDWLDTVESHDGSARLSAAFSTVGGAAAARRPNAHGGVLSRPFQPLSNRTQKLASHIRATPLENERGDVKFGNDCNQGQHKGYINWQNRNHEKADRATVEQAIDPRTRMVLFKMLNSGVFNNINGCISTGKEANVYHATKIDGQELAIKIYKTSVLVFKDRDRYVQGDYRFRYGYCKHNPRKMVKTWAEKEMRNLKRVAAAKIRCPAPLLLKLHVLVMEFIGKGGWAAPRLKDAALSVDKLHEAYFEIVTIMRTLYQKCKLVHGDLSEYNILYFKGHLYIIDVSQSVDVDHPLALDLLKEDCLHVSDFFMKRGVAVMTVMDLFNFVIDQNIADDDVQQQMLENGDTLANDDDISPTVMVQTLDYVKQCEADIVNMSMLQRPSLCYEPPADKLYNQPLLGFVRAEKNKRTAEKQKKQLPHNKCSLLSSGSCSSSGEDSRYEADPKMGPEERKAAWKEEKKKVKEEKRETRKTKEPKADKKRRKKMAKAKCKR</sequence>
<dbReference type="GO" id="GO:0005737">
    <property type="term" value="C:cytoplasm"/>
    <property type="evidence" value="ECO:0007669"/>
    <property type="project" value="UniProtKB-SubCell"/>
</dbReference>
<dbReference type="Gramene" id="TraesWEE_scaffold_051866_01G000100.1">
    <property type="protein sequence ID" value="TraesWEE_scaffold_051866_01G000100.1"/>
    <property type="gene ID" value="TraesWEE_scaffold_051866_01G000100"/>
</dbReference>
<evidence type="ECO:0000256" key="16">
    <source>
        <dbReference type="ARBA" id="ARBA00047899"/>
    </source>
</evidence>
<evidence type="ECO:0000256" key="13">
    <source>
        <dbReference type="ARBA" id="ARBA00022801"/>
    </source>
</evidence>
<keyword evidence="7" id="KW-0690">Ribosome biogenesis</keyword>
<dbReference type="Proteomes" id="UP000019116">
    <property type="component" value="Chromosome 7D"/>
</dbReference>
<dbReference type="GO" id="GO:0106310">
    <property type="term" value="F:protein serine kinase activity"/>
    <property type="evidence" value="ECO:0007669"/>
    <property type="project" value="RHEA"/>
</dbReference>
<dbReference type="EnsemblPlants" id="TraesCS7D02G317700.1">
    <property type="protein sequence ID" value="TraesCS7D02G317700.1"/>
    <property type="gene ID" value="TraesCS7D02G317700"/>
</dbReference>
<dbReference type="PIRSF" id="PIRSF038147">
    <property type="entry name" value="Ser/Thr_PK_RIO1"/>
    <property type="match status" value="1"/>
</dbReference>
<keyword evidence="15" id="KW-0460">Magnesium</keyword>
<evidence type="ECO:0000259" key="23">
    <source>
        <dbReference type="PROSITE" id="PS50011"/>
    </source>
</evidence>
<evidence type="ECO:0000256" key="10">
    <source>
        <dbReference type="ARBA" id="ARBA00022723"/>
    </source>
</evidence>
<dbReference type="GO" id="GO:0042254">
    <property type="term" value="P:ribosome biogenesis"/>
    <property type="evidence" value="ECO:0007669"/>
    <property type="project" value="UniProtKB-KW"/>
</dbReference>
<keyword evidence="6" id="KW-0963">Cytoplasm</keyword>
<keyword evidence="25" id="KW-1185">Reference proteome</keyword>
<dbReference type="Gene3D" id="3.30.200.20">
    <property type="entry name" value="Phosphorylase Kinase, domain 1"/>
    <property type="match status" value="1"/>
</dbReference>
<feature type="compositionally biased region" description="Basic residues" evidence="22">
    <location>
        <begin position="506"/>
        <end position="520"/>
    </location>
</feature>
<keyword evidence="10" id="KW-0479">Metal-binding</keyword>
<dbReference type="FunFam" id="3.30.200.20:FF:000148">
    <property type="entry name" value="Serine/threonine-protein kinase RIO1"/>
    <property type="match status" value="1"/>
</dbReference>
<evidence type="ECO:0000256" key="17">
    <source>
        <dbReference type="ARBA" id="ARBA00048679"/>
    </source>
</evidence>
<feature type="binding site" evidence="20">
    <location>
        <position position="178"/>
    </location>
    <ligand>
        <name>ATP</name>
        <dbReference type="ChEBI" id="CHEBI:30616"/>
    </ligand>
</feature>
<dbReference type="Gramene" id="TraesCAD_scaffold_049688_01G000100.1">
    <property type="protein sequence ID" value="TraesCAD_scaffold_049688_01G000100.1"/>
    <property type="gene ID" value="TraesCAD_scaffold_049688_01G000100"/>
</dbReference>
<dbReference type="GO" id="GO:0004674">
    <property type="term" value="F:protein serine/threonine kinase activity"/>
    <property type="evidence" value="ECO:0000318"/>
    <property type="project" value="GO_Central"/>
</dbReference>
<reference evidence="24" key="2">
    <citation type="submission" date="2018-10" db="UniProtKB">
        <authorList>
            <consortium name="EnsemblPlants"/>
        </authorList>
    </citation>
    <scope>IDENTIFICATION</scope>
</reference>
<protein>
    <recommendedName>
        <fullName evidence="5 18">Serine/threonine-protein kinase RIO1</fullName>
        <ecNumber evidence="4 18">2.7.11.1</ecNumber>
    </recommendedName>
</protein>
<dbReference type="Gramene" id="TraesROB_scaffold_070215_01G000100.1">
    <property type="protein sequence ID" value="TraesROB_scaffold_070215_01G000100.1"/>
    <property type="gene ID" value="TraesROB_scaffold_070215_01G000100"/>
</dbReference>
<evidence type="ECO:0000256" key="14">
    <source>
        <dbReference type="ARBA" id="ARBA00022840"/>
    </source>
</evidence>
<dbReference type="PROSITE" id="PS50011">
    <property type="entry name" value="PROTEIN_KINASE_DOM"/>
    <property type="match status" value="1"/>
</dbReference>
<dbReference type="InterPro" id="IPR051272">
    <property type="entry name" value="RIO-type_Ser/Thr_kinase"/>
</dbReference>
<evidence type="ECO:0000256" key="11">
    <source>
        <dbReference type="ARBA" id="ARBA00022741"/>
    </source>
</evidence>
<evidence type="ECO:0000256" key="1">
    <source>
        <dbReference type="ARBA" id="ARBA00001946"/>
    </source>
</evidence>
<feature type="compositionally biased region" description="Low complexity" evidence="22">
    <location>
        <begin position="451"/>
        <end position="463"/>
    </location>
</feature>
<keyword evidence="14 18" id="KW-0067">ATP-binding</keyword>
<keyword evidence="12 18" id="KW-0418">Kinase</keyword>
<comment type="subcellular location">
    <subcellularLocation>
        <location evidence="2">Cytoplasm</location>
    </subcellularLocation>
</comment>
<dbReference type="InterPro" id="IPR018935">
    <property type="entry name" value="RIO_kinase_CS"/>
</dbReference>
<evidence type="ECO:0000256" key="9">
    <source>
        <dbReference type="ARBA" id="ARBA00022679"/>
    </source>
</evidence>
<dbReference type="InterPro" id="IPR000719">
    <property type="entry name" value="Prot_kinase_dom"/>
</dbReference>
<dbReference type="InterPro" id="IPR017407">
    <property type="entry name" value="Ser/Thr_kinase_Rio1"/>
</dbReference>
<evidence type="ECO:0000256" key="2">
    <source>
        <dbReference type="ARBA" id="ARBA00004496"/>
    </source>
</evidence>
<dbReference type="SMR" id="A0A3B6TT68"/>
<dbReference type="OMA" id="WAENEMM"/>
<evidence type="ECO:0000256" key="22">
    <source>
        <dbReference type="SAM" id="MobiDB-lite"/>
    </source>
</evidence>
<evidence type="ECO:0000256" key="15">
    <source>
        <dbReference type="ARBA" id="ARBA00022842"/>
    </source>
</evidence>
<evidence type="ECO:0000256" key="6">
    <source>
        <dbReference type="ARBA" id="ARBA00022490"/>
    </source>
</evidence>
<dbReference type="GO" id="GO:0016787">
    <property type="term" value="F:hydrolase activity"/>
    <property type="evidence" value="ECO:0007669"/>
    <property type="project" value="UniProtKB-KW"/>
</dbReference>
<dbReference type="STRING" id="4565.A0A3B6TT68"/>
<evidence type="ECO:0000256" key="18">
    <source>
        <dbReference type="PIRNR" id="PIRNR038147"/>
    </source>
</evidence>
<evidence type="ECO:0000256" key="21">
    <source>
        <dbReference type="PIRSR" id="PIRSR038147-3"/>
    </source>
</evidence>